<name>A0A0H4P7N2_9BACT</name>
<gene>
    <name evidence="2" type="ORF">CA2015_0706</name>
</gene>
<proteinExistence type="predicted"/>
<keyword evidence="3" id="KW-1185">Reference proteome</keyword>
<dbReference type="STRING" id="320787.CA2015_0706"/>
<dbReference type="EMBL" id="CP012040">
    <property type="protein sequence ID" value="AKP50169.1"/>
    <property type="molecule type" value="Genomic_DNA"/>
</dbReference>
<evidence type="ECO:0000256" key="1">
    <source>
        <dbReference type="SAM" id="Coils"/>
    </source>
</evidence>
<feature type="coiled-coil region" evidence="1">
    <location>
        <begin position="364"/>
        <end position="416"/>
    </location>
</feature>
<reference evidence="2 3" key="1">
    <citation type="submission" date="2015-07" db="EMBL/GenBank/DDBJ databases">
        <authorList>
            <person name="Kim K.M."/>
        </authorList>
    </citation>
    <scope>NUCLEOTIDE SEQUENCE [LARGE SCALE GENOMIC DNA]</scope>
    <source>
        <strain evidence="2 3">KCTC 12363</strain>
    </source>
</reference>
<dbReference type="Proteomes" id="UP000036520">
    <property type="component" value="Chromosome"/>
</dbReference>
<sequence length="416" mass="48961">MTEHPFGYIIGEKIYLKGFLGQEDRVIGEVKEDEASTFRYFEDRFEAVKQKVEKLKSDIQENQNKGSFLMKLIHLKSSLMTFDGLGDFPALIKELEEQEAFLEEIIQSNRQKNLEIKKELIQEAEKYKESTDWKETSEVFKELKLKWLKTGPVEKEFEEEINEQFQDILDVFYGNRKNFFDGLALQAEQNIKVYENLLEQAREAHDMADVKTAFEISKKIQKEWKTSGRVPASKRQPIWDEFSKLNNRIFSKFKRMSQNMPKLSPGLIIKKIERWSEEMRLMSKGPVDESKVNHAKKLQAEWKKLPPKKPRNAQQSIGTFVFFSEIIFEKSFLENLCHSKYEGFADMTDAEQNTLKVNLLKDLIARDERELITVKENAENFRSQEGEFDQMMRKKIAAHKRKVDVKKSILKELTNN</sequence>
<dbReference type="InterPro" id="IPR007139">
    <property type="entry name" value="DUF349"/>
</dbReference>
<protein>
    <submittedName>
        <fullName evidence="2">ATPase involved in DNA repair</fullName>
    </submittedName>
</protein>
<dbReference type="OrthoDB" id="977295at2"/>
<evidence type="ECO:0000313" key="2">
    <source>
        <dbReference type="EMBL" id="AKP50169.1"/>
    </source>
</evidence>
<dbReference type="Pfam" id="PF03993">
    <property type="entry name" value="DUF349"/>
    <property type="match status" value="2"/>
</dbReference>
<accession>A0A0H4P7N2</accession>
<organism evidence="2 3">
    <name type="scientific">Cyclobacterium amurskyense</name>
    <dbReference type="NCBI Taxonomy" id="320787"/>
    <lineage>
        <taxon>Bacteria</taxon>
        <taxon>Pseudomonadati</taxon>
        <taxon>Bacteroidota</taxon>
        <taxon>Cytophagia</taxon>
        <taxon>Cytophagales</taxon>
        <taxon>Cyclobacteriaceae</taxon>
        <taxon>Cyclobacterium</taxon>
    </lineage>
</organism>
<keyword evidence="1" id="KW-0175">Coiled coil</keyword>
<evidence type="ECO:0000313" key="3">
    <source>
        <dbReference type="Proteomes" id="UP000036520"/>
    </source>
</evidence>
<dbReference type="KEGG" id="camu:CA2015_0706"/>
<dbReference type="PATRIC" id="fig|320787.5.peg.786"/>
<dbReference type="RefSeq" id="WP_048640637.1">
    <property type="nucleotide sequence ID" value="NZ_CAXBGM010000018.1"/>
</dbReference>
<dbReference type="AlphaFoldDB" id="A0A0H4P7N2"/>